<gene>
    <name evidence="1" type="ORF">ABGN05_25015</name>
</gene>
<proteinExistence type="predicted"/>
<sequence length="85" mass="9485">MTVQELIDEGYTLHAGCKENTCLRTRPLDLIALRDRLGPEHGTLHHNLAPKLRCSTCGSKNVGLIVSPLTHGEIIRRESTSNLRR</sequence>
<organism evidence="1 2">
    <name type="scientific">Aquibium pacificus</name>
    <dbReference type="NCBI Taxonomy" id="3153579"/>
    <lineage>
        <taxon>Bacteria</taxon>
        <taxon>Pseudomonadati</taxon>
        <taxon>Pseudomonadota</taxon>
        <taxon>Alphaproteobacteria</taxon>
        <taxon>Hyphomicrobiales</taxon>
        <taxon>Phyllobacteriaceae</taxon>
        <taxon>Aquibium</taxon>
    </lineage>
</organism>
<dbReference type="Proteomes" id="UP001556692">
    <property type="component" value="Unassembled WGS sequence"/>
</dbReference>
<evidence type="ECO:0000313" key="2">
    <source>
        <dbReference type="Proteomes" id="UP001556692"/>
    </source>
</evidence>
<dbReference type="RefSeq" id="WP_367956765.1">
    <property type="nucleotide sequence ID" value="NZ_JBDPGJ010000007.1"/>
</dbReference>
<comment type="caution">
    <text evidence="1">The sequence shown here is derived from an EMBL/GenBank/DDBJ whole genome shotgun (WGS) entry which is preliminary data.</text>
</comment>
<evidence type="ECO:0000313" key="1">
    <source>
        <dbReference type="EMBL" id="MEX0408905.1"/>
    </source>
</evidence>
<keyword evidence="2" id="KW-1185">Reference proteome</keyword>
<dbReference type="EMBL" id="JBDPGJ010000007">
    <property type="protein sequence ID" value="MEX0408905.1"/>
    <property type="molecule type" value="Genomic_DNA"/>
</dbReference>
<accession>A0ABV3STL9</accession>
<reference evidence="1 2" key="1">
    <citation type="submission" date="2024-05" db="EMBL/GenBank/DDBJ databases">
        <authorList>
            <person name="Jiang F."/>
        </authorList>
    </citation>
    <scope>NUCLEOTIDE SEQUENCE [LARGE SCALE GENOMIC DNA]</scope>
    <source>
        <strain evidence="1 2">LZ166</strain>
    </source>
</reference>
<protein>
    <submittedName>
        <fullName evidence="1">Uncharacterized protein</fullName>
    </submittedName>
</protein>
<name>A0ABV3STL9_9HYPH</name>